<dbReference type="InterPro" id="IPR031606">
    <property type="entry name" value="Kch1/2"/>
</dbReference>
<keyword evidence="2" id="KW-0812">Transmembrane</keyword>
<gene>
    <name evidence="3" type="ordered locus">KLTH0C02970g</name>
</gene>
<dbReference type="Proteomes" id="UP000002036">
    <property type="component" value="Chromosome C"/>
</dbReference>
<feature type="transmembrane region" description="Helical" evidence="2">
    <location>
        <begin position="212"/>
        <end position="244"/>
    </location>
</feature>
<dbReference type="InParanoid" id="C5DDQ7"/>
<feature type="region of interest" description="Disordered" evidence="1">
    <location>
        <begin position="491"/>
        <end position="516"/>
    </location>
</feature>
<dbReference type="HOGENOM" id="CLU_036942_1_0_1"/>
<evidence type="ECO:0000256" key="1">
    <source>
        <dbReference type="SAM" id="MobiDB-lite"/>
    </source>
</evidence>
<dbReference type="FunCoup" id="C5DDQ7">
    <property type="interactions" value="27"/>
</dbReference>
<dbReference type="OrthoDB" id="2128042at2759"/>
<sequence length="516" mass="58260">MFRNDWKLSINSKTFDALDCSLFRNFKFMTVVNYAFFVLFLTAMKIALFISDVYTCIKLLAFNSWSNNVVPPYIPFRISKWLFSGCILASIVLIAWEIINGIRIYRTRNISLTYVNNFSRGAYSLSQYNKFCVYNRISPSGAYQKIAFFTFFELKDCLRLLVADTPRQVINGLTLWSVVVTVDQSSDLGRVESFSGLVAKIKTIAQTNHEEAVLLSFMLFSFVIWAFFITKFVAACLCSIYVYYRIFNERNASGLKEYVCVTVSEHIDYLVDKYQRRKQFNMVNQSHGLSSSSLLQTDDLEAGPWKSAAHTNVESLELEDRSESRVNSSTANLLAKEFAAPVAPRLNKWASVDSLPTIGTADPVQAASPIANMHQTAPQKRTAFDPIARSETFESSRPVKENPFAPRLINANTFNSVKTSNTVPSYYFDRDASPETPGAPEASRDEPDPAQRRQRPPPPAPGKVNTPEQAYFGEFAASSDSLAQRNASVLARRDRIEREDYEFYTQSRHASGGARP</sequence>
<name>C5DDQ7_LACTC</name>
<keyword evidence="4" id="KW-1185">Reference proteome</keyword>
<dbReference type="Pfam" id="PF16944">
    <property type="entry name" value="KCH"/>
    <property type="match status" value="1"/>
</dbReference>
<dbReference type="GeneID" id="8291218"/>
<dbReference type="AlphaFoldDB" id="C5DDQ7"/>
<dbReference type="OMA" id="PYIPFRI"/>
<evidence type="ECO:0000313" key="4">
    <source>
        <dbReference type="Proteomes" id="UP000002036"/>
    </source>
</evidence>
<dbReference type="PANTHER" id="PTHR36424:SF1">
    <property type="entry name" value="LOW AFFINITY K(+) TRANSPORTER 1-RELATED"/>
    <property type="match status" value="1"/>
</dbReference>
<dbReference type="STRING" id="559295.C5DDQ7"/>
<evidence type="ECO:0000256" key="2">
    <source>
        <dbReference type="SAM" id="Phobius"/>
    </source>
</evidence>
<protein>
    <submittedName>
        <fullName evidence="3">KLTH0C02970p</fullName>
    </submittedName>
</protein>
<dbReference type="EMBL" id="CU928167">
    <property type="protein sequence ID" value="CAR21918.1"/>
    <property type="molecule type" value="Genomic_DNA"/>
</dbReference>
<keyword evidence="2" id="KW-0472">Membrane</keyword>
<organism evidence="3 4">
    <name type="scientific">Lachancea thermotolerans (strain ATCC 56472 / CBS 6340 / NRRL Y-8284)</name>
    <name type="common">Yeast</name>
    <name type="synonym">Kluyveromyces thermotolerans</name>
    <dbReference type="NCBI Taxonomy" id="559295"/>
    <lineage>
        <taxon>Eukaryota</taxon>
        <taxon>Fungi</taxon>
        <taxon>Dikarya</taxon>
        <taxon>Ascomycota</taxon>
        <taxon>Saccharomycotina</taxon>
        <taxon>Saccharomycetes</taxon>
        <taxon>Saccharomycetales</taxon>
        <taxon>Saccharomycetaceae</taxon>
        <taxon>Lachancea</taxon>
    </lineage>
</organism>
<proteinExistence type="predicted"/>
<dbReference type="PANTHER" id="PTHR36424">
    <property type="entry name" value="PHEROMONE-REGULATED MEMBRANE PROTEIN 6"/>
    <property type="match status" value="1"/>
</dbReference>
<feature type="transmembrane region" description="Helical" evidence="2">
    <location>
        <begin position="34"/>
        <end position="61"/>
    </location>
</feature>
<dbReference type="RefSeq" id="XP_002552356.1">
    <property type="nucleotide sequence ID" value="XM_002552310.1"/>
</dbReference>
<dbReference type="KEGG" id="lth:KLTH0C02970g"/>
<evidence type="ECO:0000313" key="3">
    <source>
        <dbReference type="EMBL" id="CAR21918.1"/>
    </source>
</evidence>
<reference evidence="3 4" key="1">
    <citation type="journal article" date="2009" name="Genome Res.">
        <title>Comparative genomics of protoploid Saccharomycetaceae.</title>
        <authorList>
            <consortium name="The Genolevures Consortium"/>
            <person name="Souciet J.-L."/>
            <person name="Dujon B."/>
            <person name="Gaillardin C."/>
            <person name="Johnston M."/>
            <person name="Baret P.V."/>
            <person name="Cliften P."/>
            <person name="Sherman D.J."/>
            <person name="Weissenbach J."/>
            <person name="Westhof E."/>
            <person name="Wincker P."/>
            <person name="Jubin C."/>
            <person name="Poulain J."/>
            <person name="Barbe V."/>
            <person name="Segurens B."/>
            <person name="Artiguenave F."/>
            <person name="Anthouard V."/>
            <person name="Vacherie B."/>
            <person name="Val M.-E."/>
            <person name="Fulton R.S."/>
            <person name="Minx P."/>
            <person name="Wilson R."/>
            <person name="Durrens P."/>
            <person name="Jean G."/>
            <person name="Marck C."/>
            <person name="Martin T."/>
            <person name="Nikolski M."/>
            <person name="Rolland T."/>
            <person name="Seret M.-L."/>
            <person name="Casaregola S."/>
            <person name="Despons L."/>
            <person name="Fairhead C."/>
            <person name="Fischer G."/>
            <person name="Lafontaine I."/>
            <person name="Leh V."/>
            <person name="Lemaire M."/>
            <person name="de Montigny J."/>
            <person name="Neuveglise C."/>
            <person name="Thierry A."/>
            <person name="Blanc-Lenfle I."/>
            <person name="Bleykasten C."/>
            <person name="Diffels J."/>
            <person name="Fritsch E."/>
            <person name="Frangeul L."/>
            <person name="Goeffon A."/>
            <person name="Jauniaux N."/>
            <person name="Kachouri-Lafond R."/>
            <person name="Payen C."/>
            <person name="Potier S."/>
            <person name="Pribylova L."/>
            <person name="Ozanne C."/>
            <person name="Richard G.-F."/>
            <person name="Sacerdot C."/>
            <person name="Straub M.-L."/>
            <person name="Talla E."/>
        </authorList>
    </citation>
    <scope>NUCLEOTIDE SEQUENCE [LARGE SCALE GENOMIC DNA]</scope>
    <source>
        <strain evidence="4">ATCC 56472 / CBS 6340 / NRRL Y-8284</strain>
    </source>
</reference>
<accession>C5DDQ7</accession>
<dbReference type="eggNOG" id="ENOG502QVFG">
    <property type="taxonomic scope" value="Eukaryota"/>
</dbReference>
<feature type="compositionally biased region" description="Basic and acidic residues" evidence="1">
    <location>
        <begin position="442"/>
        <end position="451"/>
    </location>
</feature>
<dbReference type="GO" id="GO:0005886">
    <property type="term" value="C:plasma membrane"/>
    <property type="evidence" value="ECO:0007669"/>
    <property type="project" value="InterPro"/>
</dbReference>
<dbReference type="GO" id="GO:0015079">
    <property type="term" value="F:potassium ion transmembrane transporter activity"/>
    <property type="evidence" value="ECO:0007669"/>
    <property type="project" value="InterPro"/>
</dbReference>
<feature type="transmembrane region" description="Helical" evidence="2">
    <location>
        <begin position="81"/>
        <end position="99"/>
    </location>
</feature>
<keyword evidence="2" id="KW-1133">Transmembrane helix</keyword>
<feature type="region of interest" description="Disordered" evidence="1">
    <location>
        <begin position="425"/>
        <end position="469"/>
    </location>
</feature>